<gene>
    <name evidence="1" type="ORF">KUDE01_023012</name>
</gene>
<dbReference type="AlphaFoldDB" id="A0AAD9BFT7"/>
<evidence type="ECO:0000313" key="1">
    <source>
        <dbReference type="EMBL" id="KAK1882226.1"/>
    </source>
</evidence>
<reference evidence="1" key="1">
    <citation type="submission" date="2023-04" db="EMBL/GenBank/DDBJ databases">
        <title>Chromosome-level genome of Chaenocephalus aceratus.</title>
        <authorList>
            <person name="Park H."/>
        </authorList>
    </citation>
    <scope>NUCLEOTIDE SEQUENCE</scope>
    <source>
        <strain evidence="1">DE</strain>
        <tissue evidence="1">Muscle</tissue>
    </source>
</reference>
<protein>
    <submittedName>
        <fullName evidence="1">Translationally-controlled tumor protein like</fullName>
    </submittedName>
</protein>
<name>A0AAD9BFT7_DISEL</name>
<dbReference type="EMBL" id="JASDAP010000023">
    <property type="protein sequence ID" value="KAK1882226.1"/>
    <property type="molecule type" value="Genomic_DNA"/>
</dbReference>
<evidence type="ECO:0000313" key="2">
    <source>
        <dbReference type="Proteomes" id="UP001228049"/>
    </source>
</evidence>
<dbReference type="Proteomes" id="UP001228049">
    <property type="component" value="Unassembled WGS sequence"/>
</dbReference>
<proteinExistence type="predicted"/>
<organism evidence="1 2">
    <name type="scientific">Dissostichus eleginoides</name>
    <name type="common">Patagonian toothfish</name>
    <name type="synonym">Dissostichus amissus</name>
    <dbReference type="NCBI Taxonomy" id="100907"/>
    <lineage>
        <taxon>Eukaryota</taxon>
        <taxon>Metazoa</taxon>
        <taxon>Chordata</taxon>
        <taxon>Craniata</taxon>
        <taxon>Vertebrata</taxon>
        <taxon>Euteleostomi</taxon>
        <taxon>Actinopterygii</taxon>
        <taxon>Neopterygii</taxon>
        <taxon>Teleostei</taxon>
        <taxon>Neoteleostei</taxon>
        <taxon>Acanthomorphata</taxon>
        <taxon>Eupercaria</taxon>
        <taxon>Perciformes</taxon>
        <taxon>Notothenioidei</taxon>
        <taxon>Nototheniidae</taxon>
        <taxon>Dissostichus</taxon>
    </lineage>
</organism>
<sequence>MANFRNHLQELHLFFRNSANRSATLRSAATTLGLNDLKVKEVKDTRWLSQDLAVQNLQRSLPDVLPHIAMLSKVFQRADVNFLHIKEQVPVTLVTLGSILEADESPLPGTFLARLHQDLDNPGGLGAFSIAGKEERSRRGHGNLERPREELWARFVRDVLKPYICSLESNIERRFQHIEVLGAFSVLGPKAVTSNEVTNISMLQTLTKKFVKNEWTSYKQHVLVGSFKDKTQAELMQLLASEKCKLREGFFHDEQGEN</sequence>
<accession>A0AAD9BFT7</accession>
<keyword evidence="2" id="KW-1185">Reference proteome</keyword>
<comment type="caution">
    <text evidence="1">The sequence shown here is derived from an EMBL/GenBank/DDBJ whole genome shotgun (WGS) entry which is preliminary data.</text>
</comment>